<evidence type="ECO:0000256" key="1">
    <source>
        <dbReference type="ARBA" id="ARBA00004651"/>
    </source>
</evidence>
<evidence type="ECO:0000313" key="7">
    <source>
        <dbReference type="EMBL" id="GLH70712.1"/>
    </source>
</evidence>
<dbReference type="Pfam" id="PF03788">
    <property type="entry name" value="LrgA"/>
    <property type="match status" value="1"/>
</dbReference>
<dbReference type="EMBL" id="BSDD01000004">
    <property type="protein sequence ID" value="GLH70712.1"/>
    <property type="molecule type" value="Genomic_DNA"/>
</dbReference>
<proteinExistence type="predicted"/>
<evidence type="ECO:0000313" key="8">
    <source>
        <dbReference type="Proteomes" id="UP001165089"/>
    </source>
</evidence>
<sequence length="149" mass="15833">MTEPADPSSGPPRAEPAALALVLHPGLRGLAQVAGLAALWWASDGAMRALRLPVPGSVAGLAVLVLLLRKGWLPLSWVAEGAGWLLAEMLLFFIPAVVAVVQYPAVILKEGWQLLLVILLGTVGVMVGTALVVERAVRLEQRLRRREGP</sequence>
<keyword evidence="3 6" id="KW-0812">Transmembrane</keyword>
<dbReference type="RefSeq" id="WP_285726203.1">
    <property type="nucleotide sequence ID" value="NZ_BSDD01000004.1"/>
</dbReference>
<keyword evidence="2" id="KW-1003">Cell membrane</keyword>
<keyword evidence="5 6" id="KW-0472">Membrane</keyword>
<name>A0ABQ5Q804_9BACT</name>
<keyword evidence="4 6" id="KW-1133">Transmembrane helix</keyword>
<dbReference type="PANTHER" id="PTHR33931">
    <property type="entry name" value="HOLIN-LIKE PROTEIN CIDA-RELATED"/>
    <property type="match status" value="1"/>
</dbReference>
<keyword evidence="8" id="KW-1185">Reference proteome</keyword>
<gene>
    <name evidence="7" type="ORF">GETHPA_22450</name>
</gene>
<evidence type="ECO:0000256" key="5">
    <source>
        <dbReference type="ARBA" id="ARBA00023136"/>
    </source>
</evidence>
<evidence type="ECO:0000256" key="6">
    <source>
        <dbReference type="SAM" id="Phobius"/>
    </source>
</evidence>
<feature type="transmembrane region" description="Helical" evidence="6">
    <location>
        <begin position="84"/>
        <end position="106"/>
    </location>
</feature>
<comment type="subcellular location">
    <subcellularLocation>
        <location evidence="1">Cell membrane</location>
        <topology evidence="1">Multi-pass membrane protein</topology>
    </subcellularLocation>
</comment>
<accession>A0ABQ5Q804</accession>
<evidence type="ECO:0000256" key="4">
    <source>
        <dbReference type="ARBA" id="ARBA00022989"/>
    </source>
</evidence>
<dbReference type="InterPro" id="IPR005538">
    <property type="entry name" value="LrgA/CidA"/>
</dbReference>
<evidence type="ECO:0000256" key="2">
    <source>
        <dbReference type="ARBA" id="ARBA00022475"/>
    </source>
</evidence>
<feature type="transmembrane region" description="Helical" evidence="6">
    <location>
        <begin position="54"/>
        <end position="72"/>
    </location>
</feature>
<comment type="caution">
    <text evidence="7">The sequence shown here is derived from an EMBL/GenBank/DDBJ whole genome shotgun (WGS) entry which is preliminary data.</text>
</comment>
<reference evidence="7 8" key="1">
    <citation type="journal article" date="2023" name="Antonie Van Leeuwenhoek">
        <title>Mesoterricola silvestris gen. nov., sp. nov., Mesoterricola sediminis sp. nov., Geothrix oryzae sp. nov., Geothrix edaphica sp. nov., Geothrix rubra sp. nov., and Geothrix limicola sp. nov., six novel members of Acidobacteriota isolated from soils.</title>
        <authorList>
            <person name="Itoh H."/>
            <person name="Sugisawa Y."/>
            <person name="Mise K."/>
            <person name="Xu Z."/>
            <person name="Kuniyasu M."/>
            <person name="Ushijima N."/>
            <person name="Kawano K."/>
            <person name="Kobayashi E."/>
            <person name="Shiratori Y."/>
            <person name="Masuda Y."/>
            <person name="Senoo K."/>
        </authorList>
    </citation>
    <scope>NUCLEOTIDE SEQUENCE [LARGE SCALE GENOMIC DNA]</scope>
    <source>
        <strain evidence="7 8">Red803</strain>
    </source>
</reference>
<feature type="transmembrane region" description="Helical" evidence="6">
    <location>
        <begin position="112"/>
        <end position="137"/>
    </location>
</feature>
<dbReference type="PANTHER" id="PTHR33931:SF2">
    <property type="entry name" value="HOLIN-LIKE PROTEIN CIDA"/>
    <property type="match status" value="1"/>
</dbReference>
<organism evidence="7 8">
    <name type="scientific">Geothrix rubra</name>
    <dbReference type="NCBI Taxonomy" id="2927977"/>
    <lineage>
        <taxon>Bacteria</taxon>
        <taxon>Pseudomonadati</taxon>
        <taxon>Acidobacteriota</taxon>
        <taxon>Holophagae</taxon>
        <taxon>Holophagales</taxon>
        <taxon>Holophagaceae</taxon>
        <taxon>Geothrix</taxon>
    </lineage>
</organism>
<evidence type="ECO:0008006" key="9">
    <source>
        <dbReference type="Google" id="ProtNLM"/>
    </source>
</evidence>
<protein>
    <recommendedName>
        <fullName evidence="9">CidA/LrgA family protein</fullName>
    </recommendedName>
</protein>
<dbReference type="Proteomes" id="UP001165089">
    <property type="component" value="Unassembled WGS sequence"/>
</dbReference>
<evidence type="ECO:0000256" key="3">
    <source>
        <dbReference type="ARBA" id="ARBA00022692"/>
    </source>
</evidence>